<dbReference type="InterPro" id="IPR003835">
    <property type="entry name" value="Glyco_trans_19"/>
</dbReference>
<accession>A0A0K0XT66</accession>
<keyword evidence="6 11" id="KW-0441">Lipid A biosynthesis</keyword>
<evidence type="ECO:0000256" key="4">
    <source>
        <dbReference type="ARBA" id="ARBA00020902"/>
    </source>
</evidence>
<dbReference type="UniPathway" id="UPA00973"/>
<gene>
    <name evidence="11" type="primary">lpxB</name>
    <name evidence="12" type="ORF">WM2015_429</name>
</gene>
<evidence type="ECO:0000256" key="5">
    <source>
        <dbReference type="ARBA" id="ARBA00022516"/>
    </source>
</evidence>
<evidence type="ECO:0000256" key="6">
    <source>
        <dbReference type="ARBA" id="ARBA00022556"/>
    </source>
</evidence>
<keyword evidence="5 11" id="KW-0444">Lipid biosynthesis</keyword>
<dbReference type="PANTHER" id="PTHR30372">
    <property type="entry name" value="LIPID-A-DISACCHARIDE SYNTHASE"/>
    <property type="match status" value="1"/>
</dbReference>
<sequence length="380" mass="41861">MKLVLCAGETSGDQIAADLALELKRRVPTIELAGLAGPAMQRAGVEAWFDLDELNVMGLSEVIAHLPRLLRLRRDFSRRILAWQPDAFIGVDAPDFNLGLARRLRKRGVTTMHYVSPSVWAWRAGRIPKIARSLDLLLTLFPFEPELYRPHGLEAEFVGHHLADELAKVPDRQAARKTLGFSESSPLIALLPGSRGGELRRHARLIGETALRLRARHPASELALLLAREQDRALMSELAGEAMEQAGLRILIGQTRLGLRAADLAIAASGTVTLEAFLLGCPLVVYYRLAPSTYAMARALRLVKSQHVSLPNILTRQALVPECLQHEATAERLSKEAQHWLEHPARVEAYREQSARWADTLARGAGARAADAILAHLGHA</sequence>
<dbReference type="Pfam" id="PF02684">
    <property type="entry name" value="LpxB"/>
    <property type="match status" value="1"/>
</dbReference>
<evidence type="ECO:0000256" key="8">
    <source>
        <dbReference type="ARBA" id="ARBA00022679"/>
    </source>
</evidence>
<dbReference type="OrthoDB" id="9801642at2"/>
<dbReference type="Proteomes" id="UP000066624">
    <property type="component" value="Chromosome"/>
</dbReference>
<dbReference type="PATRIC" id="fig|1579979.3.peg.432"/>
<dbReference type="GO" id="GO:0016020">
    <property type="term" value="C:membrane"/>
    <property type="evidence" value="ECO:0007669"/>
    <property type="project" value="GOC"/>
</dbReference>
<organism evidence="12 13">
    <name type="scientific">Wenzhouxiangella marina</name>
    <dbReference type="NCBI Taxonomy" id="1579979"/>
    <lineage>
        <taxon>Bacteria</taxon>
        <taxon>Pseudomonadati</taxon>
        <taxon>Pseudomonadota</taxon>
        <taxon>Gammaproteobacteria</taxon>
        <taxon>Chromatiales</taxon>
        <taxon>Wenzhouxiangellaceae</taxon>
        <taxon>Wenzhouxiangella</taxon>
    </lineage>
</organism>
<evidence type="ECO:0000256" key="3">
    <source>
        <dbReference type="ARBA" id="ARBA00012687"/>
    </source>
</evidence>
<proteinExistence type="inferred from homology"/>
<name>A0A0K0XT66_9GAMM</name>
<keyword evidence="9 11" id="KW-0443">Lipid metabolism</keyword>
<dbReference type="HAMAP" id="MF_00392">
    <property type="entry name" value="LpxB"/>
    <property type="match status" value="1"/>
</dbReference>
<reference evidence="12 13" key="1">
    <citation type="submission" date="2015-07" db="EMBL/GenBank/DDBJ databases">
        <authorList>
            <person name="Noorani M."/>
        </authorList>
    </citation>
    <scope>NUCLEOTIDE SEQUENCE [LARGE SCALE GENOMIC DNA]</scope>
    <source>
        <strain evidence="12 13">KCTC 42284</strain>
    </source>
</reference>
<comment type="pathway">
    <text evidence="11">Bacterial outer membrane biogenesis; LPS lipid A biosynthesis.</text>
</comment>
<evidence type="ECO:0000256" key="10">
    <source>
        <dbReference type="ARBA" id="ARBA00048975"/>
    </source>
</evidence>
<keyword evidence="7 11" id="KW-0328">Glycosyltransferase</keyword>
<dbReference type="PANTHER" id="PTHR30372:SF4">
    <property type="entry name" value="LIPID-A-DISACCHARIDE SYNTHASE, MITOCHONDRIAL-RELATED"/>
    <property type="match status" value="1"/>
</dbReference>
<dbReference type="AlphaFoldDB" id="A0A0K0XT66"/>
<keyword evidence="8 11" id="KW-0808">Transferase</keyword>
<comment type="function">
    <text evidence="1 11">Condensation of UDP-2,3-diacylglucosamine and 2,3-diacylglucosamine-1-phosphate to form lipid A disaccharide, a precursor of lipid A, a phosphorylated glycolipid that anchors the lipopolysaccharide to the outer membrane of the cell.</text>
</comment>
<evidence type="ECO:0000313" key="13">
    <source>
        <dbReference type="Proteomes" id="UP000066624"/>
    </source>
</evidence>
<dbReference type="EC" id="2.4.1.182" evidence="3 11"/>
<evidence type="ECO:0000256" key="11">
    <source>
        <dbReference type="HAMAP-Rule" id="MF_00392"/>
    </source>
</evidence>
<protein>
    <recommendedName>
        <fullName evidence="4 11">Lipid-A-disaccharide synthase</fullName>
        <ecNumber evidence="3 11">2.4.1.182</ecNumber>
    </recommendedName>
</protein>
<evidence type="ECO:0000256" key="9">
    <source>
        <dbReference type="ARBA" id="ARBA00023098"/>
    </source>
</evidence>
<dbReference type="GO" id="GO:0009245">
    <property type="term" value="P:lipid A biosynthetic process"/>
    <property type="evidence" value="ECO:0007669"/>
    <property type="project" value="UniProtKB-UniRule"/>
</dbReference>
<dbReference type="SUPFAM" id="SSF53756">
    <property type="entry name" value="UDP-Glycosyltransferase/glycogen phosphorylase"/>
    <property type="match status" value="1"/>
</dbReference>
<dbReference type="Gene3D" id="3.40.50.2000">
    <property type="entry name" value="Glycogen Phosphorylase B"/>
    <property type="match status" value="1"/>
</dbReference>
<comment type="similarity">
    <text evidence="2 11">Belongs to the LpxB family.</text>
</comment>
<dbReference type="STRING" id="1579979.WM2015_429"/>
<dbReference type="NCBIfam" id="TIGR00215">
    <property type="entry name" value="lpxB"/>
    <property type="match status" value="1"/>
</dbReference>
<evidence type="ECO:0000256" key="7">
    <source>
        <dbReference type="ARBA" id="ARBA00022676"/>
    </source>
</evidence>
<dbReference type="GO" id="GO:0005543">
    <property type="term" value="F:phospholipid binding"/>
    <property type="evidence" value="ECO:0007669"/>
    <property type="project" value="TreeGrafter"/>
</dbReference>
<keyword evidence="13" id="KW-1185">Reference proteome</keyword>
<evidence type="ECO:0000256" key="1">
    <source>
        <dbReference type="ARBA" id="ARBA00002056"/>
    </source>
</evidence>
<evidence type="ECO:0000256" key="2">
    <source>
        <dbReference type="ARBA" id="ARBA00007868"/>
    </source>
</evidence>
<dbReference type="RefSeq" id="WP_049724491.1">
    <property type="nucleotide sequence ID" value="NZ_CP012154.1"/>
</dbReference>
<dbReference type="EMBL" id="CP012154">
    <property type="protein sequence ID" value="AKS40811.1"/>
    <property type="molecule type" value="Genomic_DNA"/>
</dbReference>
<evidence type="ECO:0000313" key="12">
    <source>
        <dbReference type="EMBL" id="AKS40811.1"/>
    </source>
</evidence>
<dbReference type="GO" id="GO:0008915">
    <property type="term" value="F:lipid-A-disaccharide synthase activity"/>
    <property type="evidence" value="ECO:0007669"/>
    <property type="project" value="UniProtKB-UniRule"/>
</dbReference>
<dbReference type="KEGG" id="wma:WM2015_429"/>
<comment type="catalytic activity">
    <reaction evidence="10 11">
        <text>a lipid X + a UDP-2-N,3-O-bis[(3R)-3-hydroxyacyl]-alpha-D-glucosamine = a lipid A disaccharide + UDP + H(+)</text>
        <dbReference type="Rhea" id="RHEA:67828"/>
        <dbReference type="ChEBI" id="CHEBI:15378"/>
        <dbReference type="ChEBI" id="CHEBI:58223"/>
        <dbReference type="ChEBI" id="CHEBI:137748"/>
        <dbReference type="ChEBI" id="CHEBI:176338"/>
        <dbReference type="ChEBI" id="CHEBI:176343"/>
        <dbReference type="EC" id="2.4.1.182"/>
    </reaction>
</comment>